<keyword evidence="1" id="KW-0732">Signal</keyword>
<evidence type="ECO:0000256" key="1">
    <source>
        <dbReference type="SAM" id="SignalP"/>
    </source>
</evidence>
<dbReference type="PROSITE" id="PS51257">
    <property type="entry name" value="PROKAR_LIPOPROTEIN"/>
    <property type="match status" value="1"/>
</dbReference>
<sequence>MKSFSYFFCLIIAYLFMLSCSTEEDGPVDTTTTDVLGTWQLTQLTVSSAIDANNDGITATNLLEEVDCLNEVLTITANGSWNLGGVAPALISSITGNLYNVTCSEPFALSGNWEAASGTLQLNGGALTQFTLSGDQLIQNVGDDLPGIRTKVYQRQ</sequence>
<accession>A0A0P7AS53</accession>
<protein>
    <recommendedName>
        <fullName evidence="4">Lipocalin-like domain-containing protein</fullName>
    </recommendedName>
</protein>
<reference evidence="2 3" key="1">
    <citation type="submission" date="2015-09" db="EMBL/GenBank/DDBJ databases">
        <title>Genome sequence of the marine flavobacterium Croceitalea dokdonensis DOKDO 023 that contains proton- and sodium-pumping rhodopsins.</title>
        <authorList>
            <person name="Kwon S.-K."/>
            <person name="Lee H.K."/>
            <person name="Kwak M.-J."/>
            <person name="Kim J.F."/>
        </authorList>
    </citation>
    <scope>NUCLEOTIDE SEQUENCE [LARGE SCALE GENOMIC DNA]</scope>
    <source>
        <strain evidence="2 3">DOKDO 023</strain>
    </source>
</reference>
<dbReference type="OrthoDB" id="1452258at2"/>
<gene>
    <name evidence="2" type="ORF">I595_3171</name>
</gene>
<evidence type="ECO:0008006" key="4">
    <source>
        <dbReference type="Google" id="ProtNLM"/>
    </source>
</evidence>
<organism evidence="2 3">
    <name type="scientific">Croceitalea dokdonensis DOKDO 023</name>
    <dbReference type="NCBI Taxonomy" id="1300341"/>
    <lineage>
        <taxon>Bacteria</taxon>
        <taxon>Pseudomonadati</taxon>
        <taxon>Bacteroidota</taxon>
        <taxon>Flavobacteriia</taxon>
        <taxon>Flavobacteriales</taxon>
        <taxon>Flavobacteriaceae</taxon>
        <taxon>Croceitalea</taxon>
    </lineage>
</organism>
<proteinExistence type="predicted"/>
<feature type="chain" id="PRO_5006135018" description="Lipocalin-like domain-containing protein" evidence="1">
    <location>
        <begin position="25"/>
        <end position="156"/>
    </location>
</feature>
<comment type="caution">
    <text evidence="2">The sequence shown here is derived from an EMBL/GenBank/DDBJ whole genome shotgun (WGS) entry which is preliminary data.</text>
</comment>
<dbReference type="Proteomes" id="UP000050280">
    <property type="component" value="Unassembled WGS sequence"/>
</dbReference>
<feature type="signal peptide" evidence="1">
    <location>
        <begin position="1"/>
        <end position="24"/>
    </location>
</feature>
<dbReference type="AlphaFoldDB" id="A0A0P7AS53"/>
<keyword evidence="3" id="KW-1185">Reference proteome</keyword>
<evidence type="ECO:0000313" key="3">
    <source>
        <dbReference type="Proteomes" id="UP000050280"/>
    </source>
</evidence>
<name>A0A0P7AS53_9FLAO</name>
<dbReference type="RefSeq" id="WP_157449760.1">
    <property type="nucleotide sequence ID" value="NZ_LDJX01000007.1"/>
</dbReference>
<evidence type="ECO:0000313" key="2">
    <source>
        <dbReference type="EMBL" id="KPM30675.1"/>
    </source>
</evidence>
<dbReference type="EMBL" id="LDJX01000007">
    <property type="protein sequence ID" value="KPM30675.1"/>
    <property type="molecule type" value="Genomic_DNA"/>
</dbReference>